<dbReference type="PRINTS" id="PR00682">
    <property type="entry name" value="IPNSYNTHASE"/>
</dbReference>
<gene>
    <name evidence="4" type="ORF">UCRPC4_g04801</name>
</gene>
<keyword evidence="5" id="KW-1185">Reference proteome</keyword>
<name>A0A0G2GPJ1_PHACM</name>
<sequence length="330" mass="37107">MATNAPPIIDFSAAHGNDEERQKLVDQIRAACITQGFFQLVNHGVSSNLQDSILEQSRAVFALPLEVKEKYNKDQDGFNRGYERLRSQTFEKNAGGDLKEGFYFGKDLPLHASNVKARKFGQGPNKYPDEVQHPAKFRSTIDEYHSALSALAKTILSVLADTLSLDRSWFDDFTRDPVAVLRLLHYPSQDPDASANERGIGAHTDFGAITILLQDTVGGLQVWNRQNGTWVDVVPIPGAYVVNLGNMMMRWTNDRYLSNIHRVINKSGQERYSIPFFFSGNPDHRIECIESCKVNGVAKYDPITVGEWMAGRTGKTRGMVKRLLEKPTWD</sequence>
<dbReference type="SUPFAM" id="SSF51197">
    <property type="entry name" value="Clavaminate synthase-like"/>
    <property type="match status" value="1"/>
</dbReference>
<keyword evidence="2" id="KW-0479">Metal-binding</keyword>
<dbReference type="PANTHER" id="PTHR47990">
    <property type="entry name" value="2-OXOGLUTARATE (2OG) AND FE(II)-DEPENDENT OXYGENASE SUPERFAMILY PROTEIN-RELATED"/>
    <property type="match status" value="1"/>
</dbReference>
<dbReference type="Gene3D" id="2.60.120.330">
    <property type="entry name" value="B-lactam Antibiotic, Isopenicillin N Synthase, Chain"/>
    <property type="match status" value="1"/>
</dbReference>
<evidence type="ECO:0000259" key="3">
    <source>
        <dbReference type="PROSITE" id="PS51471"/>
    </source>
</evidence>
<evidence type="ECO:0000256" key="2">
    <source>
        <dbReference type="RuleBase" id="RU003682"/>
    </source>
</evidence>
<comment type="similarity">
    <text evidence="1 2">Belongs to the iron/ascorbate-dependent oxidoreductase family.</text>
</comment>
<protein>
    <submittedName>
        <fullName evidence="4">Putative 2og-fe oxygenase</fullName>
    </submittedName>
</protein>
<keyword evidence="2" id="KW-0560">Oxidoreductase</keyword>
<organism evidence="4 5">
    <name type="scientific">Phaeomoniella chlamydospora</name>
    <name type="common">Phaeoacremonium chlamydosporum</name>
    <dbReference type="NCBI Taxonomy" id="158046"/>
    <lineage>
        <taxon>Eukaryota</taxon>
        <taxon>Fungi</taxon>
        <taxon>Dikarya</taxon>
        <taxon>Ascomycota</taxon>
        <taxon>Pezizomycotina</taxon>
        <taxon>Eurotiomycetes</taxon>
        <taxon>Chaetothyriomycetidae</taxon>
        <taxon>Phaeomoniellales</taxon>
        <taxon>Phaeomoniellaceae</taxon>
        <taxon>Phaeomoniella</taxon>
    </lineage>
</organism>
<evidence type="ECO:0000313" key="5">
    <source>
        <dbReference type="Proteomes" id="UP000053317"/>
    </source>
</evidence>
<dbReference type="InterPro" id="IPR044861">
    <property type="entry name" value="IPNS-like_FE2OG_OXY"/>
</dbReference>
<dbReference type="Pfam" id="PF03171">
    <property type="entry name" value="2OG-FeII_Oxy"/>
    <property type="match status" value="1"/>
</dbReference>
<reference evidence="4 5" key="2">
    <citation type="submission" date="2015-05" db="EMBL/GenBank/DDBJ databases">
        <authorList>
            <person name="Morales-Cruz A."/>
            <person name="Amrine K.C."/>
            <person name="Cantu D."/>
        </authorList>
    </citation>
    <scope>NUCLEOTIDE SEQUENCE [LARGE SCALE GENOMIC DNA]</scope>
    <source>
        <strain evidence="4">UCRPC4</strain>
    </source>
</reference>
<dbReference type="InterPro" id="IPR005123">
    <property type="entry name" value="Oxoglu/Fe-dep_dioxygenase_dom"/>
</dbReference>
<proteinExistence type="inferred from homology"/>
<dbReference type="EMBL" id="LCWF01000117">
    <property type="protein sequence ID" value="KKY18740.1"/>
    <property type="molecule type" value="Genomic_DNA"/>
</dbReference>
<dbReference type="InterPro" id="IPR050231">
    <property type="entry name" value="Iron_ascorbate_oxido_reductase"/>
</dbReference>
<evidence type="ECO:0000313" key="4">
    <source>
        <dbReference type="EMBL" id="KKY18740.1"/>
    </source>
</evidence>
<feature type="domain" description="Fe2OG dioxygenase" evidence="3">
    <location>
        <begin position="176"/>
        <end position="280"/>
    </location>
</feature>
<reference evidence="4 5" key="1">
    <citation type="submission" date="2015-05" db="EMBL/GenBank/DDBJ databases">
        <title>Distinctive expansion of gene families associated with plant cell wall degradation and secondary metabolism in the genomes of grapevine trunk pathogens.</title>
        <authorList>
            <person name="Lawrence D.P."/>
            <person name="Travadon R."/>
            <person name="Rolshausen P.E."/>
            <person name="Baumgartner K."/>
        </authorList>
    </citation>
    <scope>NUCLEOTIDE SEQUENCE [LARGE SCALE GENOMIC DNA]</scope>
    <source>
        <strain evidence="4">UCRPC4</strain>
    </source>
</reference>
<dbReference type="GO" id="GO:0016491">
    <property type="term" value="F:oxidoreductase activity"/>
    <property type="evidence" value="ECO:0007669"/>
    <property type="project" value="UniProtKB-KW"/>
</dbReference>
<dbReference type="AlphaFoldDB" id="A0A0G2GPJ1"/>
<evidence type="ECO:0000256" key="1">
    <source>
        <dbReference type="ARBA" id="ARBA00008056"/>
    </source>
</evidence>
<dbReference type="GO" id="GO:0044283">
    <property type="term" value="P:small molecule biosynthetic process"/>
    <property type="evidence" value="ECO:0007669"/>
    <property type="project" value="UniProtKB-ARBA"/>
</dbReference>
<dbReference type="OrthoDB" id="288590at2759"/>
<accession>A0A0G2GPJ1</accession>
<keyword evidence="2" id="KW-0408">Iron</keyword>
<comment type="caution">
    <text evidence="4">The sequence shown here is derived from an EMBL/GenBank/DDBJ whole genome shotgun (WGS) entry which is preliminary data.</text>
</comment>
<dbReference type="InterPro" id="IPR026992">
    <property type="entry name" value="DIOX_N"/>
</dbReference>
<dbReference type="GO" id="GO:0046872">
    <property type="term" value="F:metal ion binding"/>
    <property type="evidence" value="ECO:0007669"/>
    <property type="project" value="UniProtKB-KW"/>
</dbReference>
<dbReference type="InterPro" id="IPR027443">
    <property type="entry name" value="IPNS-like_sf"/>
</dbReference>
<dbReference type="Proteomes" id="UP000053317">
    <property type="component" value="Unassembled WGS sequence"/>
</dbReference>
<dbReference type="PROSITE" id="PS51471">
    <property type="entry name" value="FE2OG_OXY"/>
    <property type="match status" value="1"/>
</dbReference>
<dbReference type="Pfam" id="PF14226">
    <property type="entry name" value="DIOX_N"/>
    <property type="match status" value="1"/>
</dbReference>